<keyword evidence="1" id="KW-0472">Membrane</keyword>
<evidence type="ECO:0000256" key="1">
    <source>
        <dbReference type="SAM" id="Phobius"/>
    </source>
</evidence>
<feature type="transmembrane region" description="Helical" evidence="1">
    <location>
        <begin position="21"/>
        <end position="43"/>
    </location>
</feature>
<protein>
    <submittedName>
        <fullName evidence="2">Uncharacterized protein</fullName>
    </submittedName>
</protein>
<evidence type="ECO:0000313" key="2">
    <source>
        <dbReference type="EMBL" id="KAL0129575.1"/>
    </source>
</evidence>
<sequence length="136" mass="15926">MHELRTSRKHAALILMKIHPFVKRGEGLVALTHAILFVLFYHANKSVRKFRLKLSLCQVKPLIQVLCEIVAKKKPIRSLARPTTLSILCSHRTIYWKTSILRYHMIASATSFYNAQIFHGRVITYVFRIYLPYNFI</sequence>
<evidence type="ECO:0000313" key="3">
    <source>
        <dbReference type="Proteomes" id="UP001430953"/>
    </source>
</evidence>
<proteinExistence type="predicted"/>
<keyword evidence="1" id="KW-1133">Transmembrane helix</keyword>
<organism evidence="2 3">
    <name type="scientific">Cardiocondyla obscurior</name>
    <dbReference type="NCBI Taxonomy" id="286306"/>
    <lineage>
        <taxon>Eukaryota</taxon>
        <taxon>Metazoa</taxon>
        <taxon>Ecdysozoa</taxon>
        <taxon>Arthropoda</taxon>
        <taxon>Hexapoda</taxon>
        <taxon>Insecta</taxon>
        <taxon>Pterygota</taxon>
        <taxon>Neoptera</taxon>
        <taxon>Endopterygota</taxon>
        <taxon>Hymenoptera</taxon>
        <taxon>Apocrita</taxon>
        <taxon>Aculeata</taxon>
        <taxon>Formicoidea</taxon>
        <taxon>Formicidae</taxon>
        <taxon>Myrmicinae</taxon>
        <taxon>Cardiocondyla</taxon>
    </lineage>
</organism>
<keyword evidence="3" id="KW-1185">Reference proteome</keyword>
<dbReference type="EMBL" id="JADYXP020000002">
    <property type="protein sequence ID" value="KAL0129575.1"/>
    <property type="molecule type" value="Genomic_DNA"/>
</dbReference>
<comment type="caution">
    <text evidence="2">The sequence shown here is derived from an EMBL/GenBank/DDBJ whole genome shotgun (WGS) entry which is preliminary data.</text>
</comment>
<accession>A0AAW2GQQ0</accession>
<dbReference type="AlphaFoldDB" id="A0AAW2GQQ0"/>
<reference evidence="2 3" key="1">
    <citation type="submission" date="2023-03" db="EMBL/GenBank/DDBJ databases">
        <title>High recombination rates correlate with genetic variation in Cardiocondyla obscurior ants.</title>
        <authorList>
            <person name="Errbii M."/>
        </authorList>
    </citation>
    <scope>NUCLEOTIDE SEQUENCE [LARGE SCALE GENOMIC DNA]</scope>
    <source>
        <strain evidence="2">Alpha-2009</strain>
        <tissue evidence="2">Whole body</tissue>
    </source>
</reference>
<keyword evidence="1" id="KW-0812">Transmembrane</keyword>
<name>A0AAW2GQQ0_9HYME</name>
<dbReference type="Proteomes" id="UP001430953">
    <property type="component" value="Unassembled WGS sequence"/>
</dbReference>
<gene>
    <name evidence="2" type="ORF">PUN28_001680</name>
</gene>